<feature type="transmembrane region" description="Helical" evidence="1">
    <location>
        <begin position="175"/>
        <end position="193"/>
    </location>
</feature>
<feature type="transmembrane region" description="Helical" evidence="1">
    <location>
        <begin position="151"/>
        <end position="169"/>
    </location>
</feature>
<keyword evidence="3" id="KW-1185">Reference proteome</keyword>
<feature type="transmembrane region" description="Helical" evidence="1">
    <location>
        <begin position="31"/>
        <end position="49"/>
    </location>
</feature>
<name>A0A7W7CS93_9ACTN</name>
<dbReference type="RefSeq" id="WP_221477278.1">
    <property type="nucleotide sequence ID" value="NZ_JACHMF010000001.1"/>
</dbReference>
<keyword evidence="1" id="KW-0812">Transmembrane</keyword>
<accession>A0A7W7CS93</accession>
<organism evidence="2 3">
    <name type="scientific">Paractinoplanes abujensis</name>
    <dbReference type="NCBI Taxonomy" id="882441"/>
    <lineage>
        <taxon>Bacteria</taxon>
        <taxon>Bacillati</taxon>
        <taxon>Actinomycetota</taxon>
        <taxon>Actinomycetes</taxon>
        <taxon>Micromonosporales</taxon>
        <taxon>Micromonosporaceae</taxon>
        <taxon>Paractinoplanes</taxon>
    </lineage>
</organism>
<feature type="transmembrane region" description="Helical" evidence="1">
    <location>
        <begin position="276"/>
        <end position="297"/>
    </location>
</feature>
<dbReference type="EMBL" id="JACHMF010000001">
    <property type="protein sequence ID" value="MBB4693409.1"/>
    <property type="molecule type" value="Genomic_DNA"/>
</dbReference>
<feature type="transmembrane region" description="Helical" evidence="1">
    <location>
        <begin position="243"/>
        <end position="264"/>
    </location>
</feature>
<evidence type="ECO:0000313" key="2">
    <source>
        <dbReference type="EMBL" id="MBB4693409.1"/>
    </source>
</evidence>
<sequence>MMAAPHSRYRLVPMRPRNPHEPGRSASNLELFFDLVFVVAVSIASVQLHHELTEGHIFEGVLTYAFVFFGIWWAWVNFTWFATSFDTGDWLYRLMTIVQMGGVLVLASGIEPVFSDHDFALVVLSYVLMRFALVGQWLRAARAASDTRRSALTYATGVTLVQILWLTSLLLPADALPVVFLILVAAELTVPVVAERRGGTPWHPHHLAERHGLFALILLGESLLASANAIIEALREADSLGPLIMISALTLIVTAGLWWIYFWAPHHHTIDGFSKTFLYGYGHYFIFAAAGAFSAGIEVEIDVLTGHSELHPPGASFAYTVPIAVFMLGVWLLVIRPVANGVINAVVPAGALLVLIDPIIPVPTALTAVFLIAVVVVLVWQEPKVEPAAGSGDRDRHADGGIAAP</sequence>
<reference evidence="2 3" key="1">
    <citation type="submission" date="2020-08" db="EMBL/GenBank/DDBJ databases">
        <title>Sequencing the genomes of 1000 actinobacteria strains.</title>
        <authorList>
            <person name="Klenk H.-P."/>
        </authorList>
    </citation>
    <scope>NUCLEOTIDE SEQUENCE [LARGE SCALE GENOMIC DNA]</scope>
    <source>
        <strain evidence="2 3">DSM 45518</strain>
    </source>
</reference>
<proteinExistence type="predicted"/>
<gene>
    <name evidence="2" type="ORF">BKA14_003557</name>
</gene>
<feature type="transmembrane region" description="Helical" evidence="1">
    <location>
        <begin position="213"/>
        <end position="231"/>
    </location>
</feature>
<keyword evidence="1" id="KW-0472">Membrane</keyword>
<feature type="transmembrane region" description="Helical" evidence="1">
    <location>
        <begin position="317"/>
        <end position="334"/>
    </location>
</feature>
<feature type="transmembrane region" description="Helical" evidence="1">
    <location>
        <begin position="362"/>
        <end position="380"/>
    </location>
</feature>
<keyword evidence="1" id="KW-1133">Transmembrane helix</keyword>
<feature type="transmembrane region" description="Helical" evidence="1">
    <location>
        <begin position="90"/>
        <end position="107"/>
    </location>
</feature>
<feature type="transmembrane region" description="Helical" evidence="1">
    <location>
        <begin position="61"/>
        <end position="83"/>
    </location>
</feature>
<feature type="transmembrane region" description="Helical" evidence="1">
    <location>
        <begin position="341"/>
        <end position="356"/>
    </location>
</feature>
<comment type="caution">
    <text evidence="2">The sequence shown here is derived from an EMBL/GenBank/DDBJ whole genome shotgun (WGS) entry which is preliminary data.</text>
</comment>
<dbReference type="AlphaFoldDB" id="A0A7W7CS93"/>
<feature type="transmembrane region" description="Helical" evidence="1">
    <location>
        <begin position="119"/>
        <end position="139"/>
    </location>
</feature>
<dbReference type="PANTHER" id="PTHR36840">
    <property type="entry name" value="BLL5714 PROTEIN"/>
    <property type="match status" value="1"/>
</dbReference>
<protein>
    <submittedName>
        <fullName evidence="2">Low temperature requirement protein LtrA</fullName>
    </submittedName>
</protein>
<dbReference type="Proteomes" id="UP000542742">
    <property type="component" value="Unassembled WGS sequence"/>
</dbReference>
<dbReference type="Pfam" id="PF06772">
    <property type="entry name" value="LtrA"/>
    <property type="match status" value="1"/>
</dbReference>
<dbReference type="PANTHER" id="PTHR36840:SF1">
    <property type="entry name" value="BLL5714 PROTEIN"/>
    <property type="match status" value="1"/>
</dbReference>
<evidence type="ECO:0000256" key="1">
    <source>
        <dbReference type="SAM" id="Phobius"/>
    </source>
</evidence>
<dbReference type="InterPro" id="IPR010640">
    <property type="entry name" value="Low_temperature_requirement_A"/>
</dbReference>
<evidence type="ECO:0000313" key="3">
    <source>
        <dbReference type="Proteomes" id="UP000542742"/>
    </source>
</evidence>